<dbReference type="OrthoDB" id="5769940at2"/>
<proteinExistence type="predicted"/>
<dbReference type="eggNOG" id="ENOG502ZMS8">
    <property type="taxonomic scope" value="Bacteria"/>
</dbReference>
<organism evidence="1 2">
    <name type="scientific">Thiocapsa marina 5811</name>
    <dbReference type="NCBI Taxonomy" id="768671"/>
    <lineage>
        <taxon>Bacteria</taxon>
        <taxon>Pseudomonadati</taxon>
        <taxon>Pseudomonadota</taxon>
        <taxon>Gammaproteobacteria</taxon>
        <taxon>Chromatiales</taxon>
        <taxon>Chromatiaceae</taxon>
        <taxon>Thiocapsa</taxon>
    </lineage>
</organism>
<evidence type="ECO:0000313" key="2">
    <source>
        <dbReference type="Proteomes" id="UP000005459"/>
    </source>
</evidence>
<name>F9UF66_9GAMM</name>
<evidence type="ECO:0000313" key="1">
    <source>
        <dbReference type="EMBL" id="EGV17103.1"/>
    </source>
</evidence>
<keyword evidence="2" id="KW-1185">Reference proteome</keyword>
<reference evidence="1 2" key="1">
    <citation type="submission" date="2011-06" db="EMBL/GenBank/DDBJ databases">
        <title>The draft genome of Thiocapsa marina 5811.</title>
        <authorList>
            <consortium name="US DOE Joint Genome Institute (JGI-PGF)"/>
            <person name="Lucas S."/>
            <person name="Han J."/>
            <person name="Cheng J.-F."/>
            <person name="Goodwin L."/>
            <person name="Pitluck S."/>
            <person name="Peters L."/>
            <person name="Land M.L."/>
            <person name="Hauser L."/>
            <person name="Vogl K."/>
            <person name="Liu Z."/>
            <person name="Imhoff J."/>
            <person name="Thiel V."/>
            <person name="Frigaard N.-U."/>
            <person name="Bryant D."/>
            <person name="Woyke T.J."/>
        </authorList>
    </citation>
    <scope>NUCLEOTIDE SEQUENCE [LARGE SCALE GENOMIC DNA]</scope>
    <source>
        <strain evidence="1 2">5811</strain>
    </source>
</reference>
<protein>
    <submittedName>
        <fullName evidence="1">Uncharacterized protein</fullName>
    </submittedName>
</protein>
<dbReference type="Proteomes" id="UP000005459">
    <property type="component" value="Unassembled WGS sequence"/>
</dbReference>
<dbReference type="RefSeq" id="WP_007194441.1">
    <property type="nucleotide sequence ID" value="NZ_AFWV01000012.1"/>
</dbReference>
<dbReference type="AlphaFoldDB" id="F9UF66"/>
<dbReference type="EMBL" id="AFWV01000012">
    <property type="protein sequence ID" value="EGV17103.1"/>
    <property type="molecule type" value="Genomic_DNA"/>
</dbReference>
<dbReference type="STRING" id="768671.ThimaDRAFT_3569"/>
<gene>
    <name evidence="1" type="ORF">ThimaDRAFT_3569</name>
</gene>
<accession>F9UF66</accession>
<sequence length="142" mass="15213">MSTSVPDGSGPARAELERFVRGTLGCTCPDAVFERVEMREGPALPCGGSVRRIAIGGRLLIHVVEGVSVEDVNRGIHAWTLSGRIDRDDARMNRFRLVIGLDGLSTGDAGGIRDAFAAACDDGDDRIHLHIVDSDALRALYL</sequence>